<protein>
    <submittedName>
        <fullName evidence="5">Uncharacterized protein</fullName>
    </submittedName>
</protein>
<feature type="region of interest" description="Disordered" evidence="4">
    <location>
        <begin position="661"/>
        <end position="713"/>
    </location>
</feature>
<comment type="caution">
    <text evidence="5">The sequence shown here is derived from an EMBL/GenBank/DDBJ whole genome shotgun (WGS) entry which is preliminary data.</text>
</comment>
<dbReference type="STRING" id="240176.D6RM66"/>
<dbReference type="Proteomes" id="UP000001861">
    <property type="component" value="Unassembled WGS sequence"/>
</dbReference>
<dbReference type="InterPro" id="IPR019734">
    <property type="entry name" value="TPR_rpt"/>
</dbReference>
<evidence type="ECO:0000313" key="6">
    <source>
        <dbReference type="Proteomes" id="UP000001861"/>
    </source>
</evidence>
<dbReference type="EMBL" id="AACS02000004">
    <property type="protein sequence ID" value="EFI27841.1"/>
    <property type="molecule type" value="Genomic_DNA"/>
</dbReference>
<accession>D6RM66</accession>
<dbReference type="VEuPathDB" id="FungiDB:CC1G_14331"/>
<gene>
    <name evidence="5" type="ORF">CC1G_14331</name>
</gene>
<dbReference type="SUPFAM" id="SSF48452">
    <property type="entry name" value="TPR-like"/>
    <property type="match status" value="1"/>
</dbReference>
<evidence type="ECO:0000256" key="1">
    <source>
        <dbReference type="ARBA" id="ARBA00002550"/>
    </source>
</evidence>
<evidence type="ECO:0000256" key="3">
    <source>
        <dbReference type="PROSITE-ProRule" id="PRU00339"/>
    </source>
</evidence>
<dbReference type="PANTHER" id="PTHR23083">
    <property type="entry name" value="TETRATRICOPEPTIDE REPEAT PROTEIN, TPR"/>
    <property type="match status" value="1"/>
</dbReference>
<name>D6RM66_COPC7</name>
<dbReference type="Gene3D" id="1.25.40.10">
    <property type="entry name" value="Tetratricopeptide repeat domain"/>
    <property type="match status" value="1"/>
</dbReference>
<dbReference type="eggNOG" id="KOG4162">
    <property type="taxonomic scope" value="Eukaryota"/>
</dbReference>
<dbReference type="PANTHER" id="PTHR23083:SF464">
    <property type="entry name" value="TETRATRICOPEPTIDE REPEAT DOMAIN 7, ISOFORM A"/>
    <property type="match status" value="1"/>
</dbReference>
<evidence type="ECO:0000313" key="5">
    <source>
        <dbReference type="EMBL" id="EFI27841.1"/>
    </source>
</evidence>
<dbReference type="HOGENOM" id="CLU_358248_0_0_1"/>
<dbReference type="SMART" id="SM00028">
    <property type="entry name" value="TPR"/>
    <property type="match status" value="3"/>
</dbReference>
<feature type="compositionally biased region" description="Gly residues" evidence="4">
    <location>
        <begin position="253"/>
        <end position="269"/>
    </location>
</feature>
<feature type="compositionally biased region" description="Basic residues" evidence="4">
    <location>
        <begin position="410"/>
        <end position="425"/>
    </location>
</feature>
<organism evidence="5 6">
    <name type="scientific">Coprinopsis cinerea (strain Okayama-7 / 130 / ATCC MYA-4618 / FGSC 9003)</name>
    <name type="common">Inky cap fungus</name>
    <name type="synonym">Hormographiella aspergillata</name>
    <dbReference type="NCBI Taxonomy" id="240176"/>
    <lineage>
        <taxon>Eukaryota</taxon>
        <taxon>Fungi</taxon>
        <taxon>Dikarya</taxon>
        <taxon>Basidiomycota</taxon>
        <taxon>Agaricomycotina</taxon>
        <taxon>Agaricomycetes</taxon>
        <taxon>Agaricomycetidae</taxon>
        <taxon>Agaricales</taxon>
        <taxon>Agaricineae</taxon>
        <taxon>Psathyrellaceae</taxon>
        <taxon>Coprinopsis</taxon>
    </lineage>
</organism>
<dbReference type="InParanoid" id="D6RM66"/>
<evidence type="ECO:0000256" key="2">
    <source>
        <dbReference type="ARBA" id="ARBA00038251"/>
    </source>
</evidence>
<feature type="repeat" description="TPR" evidence="3">
    <location>
        <begin position="612"/>
        <end position="645"/>
    </location>
</feature>
<dbReference type="KEGG" id="cci:CC1G_14331"/>
<keyword evidence="6" id="KW-1185">Reference proteome</keyword>
<feature type="region of interest" description="Disordered" evidence="4">
    <location>
        <begin position="244"/>
        <end position="271"/>
    </location>
</feature>
<reference evidence="5 6" key="1">
    <citation type="journal article" date="2010" name="Proc. Natl. Acad. Sci. U.S.A.">
        <title>Insights into evolution of multicellular fungi from the assembled chromosomes of the mushroom Coprinopsis cinerea (Coprinus cinereus).</title>
        <authorList>
            <person name="Stajich J.E."/>
            <person name="Wilke S.K."/>
            <person name="Ahren D."/>
            <person name="Au C.H."/>
            <person name="Birren B.W."/>
            <person name="Borodovsky M."/>
            <person name="Burns C."/>
            <person name="Canback B."/>
            <person name="Casselton L.A."/>
            <person name="Cheng C.K."/>
            <person name="Deng J."/>
            <person name="Dietrich F.S."/>
            <person name="Fargo D.C."/>
            <person name="Farman M.L."/>
            <person name="Gathman A.C."/>
            <person name="Goldberg J."/>
            <person name="Guigo R."/>
            <person name="Hoegger P.J."/>
            <person name="Hooker J.B."/>
            <person name="Huggins A."/>
            <person name="James T.Y."/>
            <person name="Kamada T."/>
            <person name="Kilaru S."/>
            <person name="Kodira C."/>
            <person name="Kues U."/>
            <person name="Kupfer D."/>
            <person name="Kwan H.S."/>
            <person name="Lomsadze A."/>
            <person name="Li W."/>
            <person name="Lilly W.W."/>
            <person name="Ma L.J."/>
            <person name="Mackey A.J."/>
            <person name="Manning G."/>
            <person name="Martin F."/>
            <person name="Muraguchi H."/>
            <person name="Natvig D.O."/>
            <person name="Palmerini H."/>
            <person name="Ramesh M.A."/>
            <person name="Rehmeyer C.J."/>
            <person name="Roe B.A."/>
            <person name="Shenoy N."/>
            <person name="Stanke M."/>
            <person name="Ter-Hovhannisyan V."/>
            <person name="Tunlid A."/>
            <person name="Velagapudi R."/>
            <person name="Vision T.J."/>
            <person name="Zeng Q."/>
            <person name="Zolan M.E."/>
            <person name="Pukkila P.J."/>
        </authorList>
    </citation>
    <scope>NUCLEOTIDE SEQUENCE [LARGE SCALE GENOMIC DNA]</scope>
    <source>
        <strain evidence="6">Okayama-7 / 130 / ATCC MYA-4618 / FGSC 9003</strain>
    </source>
</reference>
<feature type="compositionally biased region" description="Low complexity" evidence="4">
    <location>
        <begin position="670"/>
        <end position="680"/>
    </location>
</feature>
<feature type="region of interest" description="Disordered" evidence="4">
    <location>
        <begin position="364"/>
        <end position="428"/>
    </location>
</feature>
<dbReference type="InterPro" id="IPR011990">
    <property type="entry name" value="TPR-like_helical_dom_sf"/>
</dbReference>
<dbReference type="GeneID" id="9380284"/>
<comment type="similarity">
    <text evidence="2">Belongs to the YPP1 family.</text>
</comment>
<dbReference type="Pfam" id="PF13428">
    <property type="entry name" value="TPR_14"/>
    <property type="match status" value="1"/>
</dbReference>
<feature type="repeat" description="TPR" evidence="3">
    <location>
        <begin position="736"/>
        <end position="769"/>
    </location>
</feature>
<evidence type="ECO:0000256" key="4">
    <source>
        <dbReference type="SAM" id="MobiDB-lite"/>
    </source>
</evidence>
<feature type="compositionally biased region" description="Pro residues" evidence="4">
    <location>
        <begin position="701"/>
        <end position="710"/>
    </location>
</feature>
<feature type="compositionally biased region" description="Basic and acidic residues" evidence="4">
    <location>
        <begin position="372"/>
        <end position="381"/>
    </location>
</feature>
<feature type="region of interest" description="Disordered" evidence="4">
    <location>
        <begin position="325"/>
        <end position="351"/>
    </location>
</feature>
<dbReference type="Pfam" id="PF13181">
    <property type="entry name" value="TPR_8"/>
    <property type="match status" value="1"/>
</dbReference>
<comment type="function">
    <text evidence="1">Involved in endocytosis.</text>
</comment>
<sequence length="782" mass="82370">MSSSSTTTTTPKERHYWAQLRQALVAGQWLAESPAKAPNGALLSWSEAFRKFGKHGIEAAGVGAEARERAREFKEVASQVYALAVVLATTSLNEDEEYPPGEEGRWFGLEVGEECVVPDGRREEVIHGYEVLKGLERNEEVRHALVYYAYALGRPEECLQHLERWVVPEEVEPSLPLLPTPTTGLADGITPKERGVEEGLEVRMTKMKVREVREGPEGVASQDRGWVEVFAWVAEQKLGRGISGSQSIASTTGGTGGVQGSGTGSGLGHAAGRAPSVLVKRQSFDGAVSQISVTALHATTARVSNGEGVVREEVSIRRTSVISVGSTAEGGARSVQGRTEEGRGVQGEEDDGFLHVPAAGIGITISPASPVEPEHAEEKGLGGRKRSSSSVDREFGGRDGNTSGNDTSKSKKMQQKLKSHVHKSSARISAVGKRIGHGVGEVVNTASGNALGVVGLSGRIRRSSSAPDFHKVLQQQTVGGLYQASSIHSRKRVLAPSVGSRDGALSPGGGVGTFTPDLPGTPMGAGGVGAILVVPAPGAGAGVGGVTGAGAAGAGAAGGGGVGATVDVKKERENRLMSDLWLMSAATFRRLGKIDAAKGAIQEAEVRDEHNTGVWVQLALYYVALGHYQHAIATLQKALFIDPDDVPAIVHLARLYLQPPPVSGSPYHRSQQSQPQTTSSGQEASDAKSVKSTSTAHEEPPQPPCAPEEPVPSSTDVDLACALLTQSSRGRGWDVPEVWYFLAKAYKYQGRKEREGEALRRALELSEGRGVREVGDAIGLCL</sequence>
<keyword evidence="3" id="KW-0802">TPR repeat</keyword>
<dbReference type="InterPro" id="IPR051722">
    <property type="entry name" value="Endocytosis_PI4K-reg_protein"/>
</dbReference>
<dbReference type="OrthoDB" id="29013at2759"/>
<dbReference type="AlphaFoldDB" id="D6RM66"/>
<proteinExistence type="inferred from homology"/>
<dbReference type="PROSITE" id="PS50005">
    <property type="entry name" value="TPR"/>
    <property type="match status" value="2"/>
</dbReference>
<dbReference type="RefSeq" id="XP_002911335.1">
    <property type="nucleotide sequence ID" value="XM_002911289.1"/>
</dbReference>